<dbReference type="OrthoDB" id="2439012at2759"/>
<gene>
    <name evidence="2" type="ORF">CPELLU_LOCUS14512</name>
</gene>
<feature type="region of interest" description="Disordered" evidence="1">
    <location>
        <begin position="42"/>
        <end position="69"/>
    </location>
</feature>
<name>A0A9N9NL31_9GLOM</name>
<comment type="caution">
    <text evidence="2">The sequence shown here is derived from an EMBL/GenBank/DDBJ whole genome shotgun (WGS) entry which is preliminary data.</text>
</comment>
<evidence type="ECO:0000313" key="3">
    <source>
        <dbReference type="Proteomes" id="UP000789759"/>
    </source>
</evidence>
<sequence length="76" mass="8535">MANSGNSLTKGGNLKRADLNTAFKKYSISNCLLRSKDHLIYENDSEDTDEDTGEGSDENTNKENDFNNWPECFVVI</sequence>
<dbReference type="AlphaFoldDB" id="A0A9N9NL31"/>
<proteinExistence type="predicted"/>
<organism evidence="2 3">
    <name type="scientific">Cetraspora pellucida</name>
    <dbReference type="NCBI Taxonomy" id="1433469"/>
    <lineage>
        <taxon>Eukaryota</taxon>
        <taxon>Fungi</taxon>
        <taxon>Fungi incertae sedis</taxon>
        <taxon>Mucoromycota</taxon>
        <taxon>Glomeromycotina</taxon>
        <taxon>Glomeromycetes</taxon>
        <taxon>Diversisporales</taxon>
        <taxon>Gigasporaceae</taxon>
        <taxon>Cetraspora</taxon>
    </lineage>
</organism>
<feature type="compositionally biased region" description="Acidic residues" evidence="1">
    <location>
        <begin position="43"/>
        <end position="57"/>
    </location>
</feature>
<evidence type="ECO:0000313" key="2">
    <source>
        <dbReference type="EMBL" id="CAG8747838.1"/>
    </source>
</evidence>
<dbReference type="Proteomes" id="UP000789759">
    <property type="component" value="Unassembled WGS sequence"/>
</dbReference>
<reference evidence="2" key="1">
    <citation type="submission" date="2021-06" db="EMBL/GenBank/DDBJ databases">
        <authorList>
            <person name="Kallberg Y."/>
            <person name="Tangrot J."/>
            <person name="Rosling A."/>
        </authorList>
    </citation>
    <scope>NUCLEOTIDE SEQUENCE</scope>
    <source>
        <strain evidence="2">FL966</strain>
    </source>
</reference>
<protein>
    <submittedName>
        <fullName evidence="2">22414_t:CDS:1</fullName>
    </submittedName>
</protein>
<accession>A0A9N9NL31</accession>
<evidence type="ECO:0000256" key="1">
    <source>
        <dbReference type="SAM" id="MobiDB-lite"/>
    </source>
</evidence>
<dbReference type="EMBL" id="CAJVQA010017258">
    <property type="protein sequence ID" value="CAG8747838.1"/>
    <property type="molecule type" value="Genomic_DNA"/>
</dbReference>
<keyword evidence="3" id="KW-1185">Reference proteome</keyword>